<organism evidence="2">
    <name type="scientific">bioreactor metagenome</name>
    <dbReference type="NCBI Taxonomy" id="1076179"/>
    <lineage>
        <taxon>unclassified sequences</taxon>
        <taxon>metagenomes</taxon>
        <taxon>ecological metagenomes</taxon>
    </lineage>
</organism>
<name>A0A645ADS9_9ZZZZ</name>
<reference evidence="2" key="1">
    <citation type="submission" date="2019-08" db="EMBL/GenBank/DDBJ databases">
        <authorList>
            <person name="Kucharzyk K."/>
            <person name="Murdoch R.W."/>
            <person name="Higgins S."/>
            <person name="Loffler F."/>
        </authorList>
    </citation>
    <scope>NUCLEOTIDE SEQUENCE</scope>
</reference>
<evidence type="ECO:0000313" key="2">
    <source>
        <dbReference type="EMBL" id="MPM51365.1"/>
    </source>
</evidence>
<sequence length="225" mass="24648">MTRMNSNIIGLLISFPFLALVIAVGIFLKHRFSITSESMRKFVHIGVSNWWFIEVNFFTTLAYALVGPIFFIITNSLFTFLGWGKALGMDDRKRNYGLIYFPITLLILVVMQYQGIVSSLACSIAVLIMGYGDGLAALIGAKWGKKKLPIRFAKKSYLGTLVMTGVSFIITFIGLASYSTLGMTSIIGISLLIGLVSALVEAATPLALDNITVPLLAVFLLEVFL</sequence>
<keyword evidence="1" id="KW-0812">Transmembrane</keyword>
<feature type="transmembrane region" description="Helical" evidence="1">
    <location>
        <begin position="181"/>
        <end position="200"/>
    </location>
</feature>
<feature type="transmembrane region" description="Helical" evidence="1">
    <location>
        <begin position="61"/>
        <end position="84"/>
    </location>
</feature>
<proteinExistence type="predicted"/>
<dbReference type="EC" id="2.7.1.182" evidence="2"/>
<dbReference type="AlphaFoldDB" id="A0A645ADS9"/>
<accession>A0A645ADS9</accession>
<keyword evidence="1" id="KW-0472">Membrane</keyword>
<dbReference type="PANTHER" id="PTHR31303:SF1">
    <property type="entry name" value="CTP-DEPENDENT DIACYLGLYCEROL KINASE 1"/>
    <property type="match status" value="1"/>
</dbReference>
<protein>
    <submittedName>
        <fullName evidence="2">Phytol kinase</fullName>
        <ecNumber evidence="2">2.7.1.182</ecNumber>
    </submittedName>
</protein>
<dbReference type="GO" id="GO:0004143">
    <property type="term" value="F:ATP-dependent diacylglycerol kinase activity"/>
    <property type="evidence" value="ECO:0007669"/>
    <property type="project" value="InterPro"/>
</dbReference>
<feature type="transmembrane region" description="Helical" evidence="1">
    <location>
        <begin position="96"/>
        <end position="117"/>
    </location>
</feature>
<gene>
    <name evidence="2" type="primary">vte5_2</name>
    <name evidence="2" type="ORF">SDC9_98113</name>
</gene>
<dbReference type="EMBL" id="VSSQ01013381">
    <property type="protein sequence ID" value="MPM51365.1"/>
    <property type="molecule type" value="Genomic_DNA"/>
</dbReference>
<evidence type="ECO:0000256" key="1">
    <source>
        <dbReference type="SAM" id="Phobius"/>
    </source>
</evidence>
<feature type="transmembrane region" description="Helical" evidence="1">
    <location>
        <begin position="156"/>
        <end position="175"/>
    </location>
</feature>
<feature type="transmembrane region" description="Helical" evidence="1">
    <location>
        <begin position="123"/>
        <end position="144"/>
    </location>
</feature>
<feature type="transmembrane region" description="Helical" evidence="1">
    <location>
        <begin position="7"/>
        <end position="28"/>
    </location>
</feature>
<dbReference type="InterPro" id="IPR037997">
    <property type="entry name" value="Dgk1-like"/>
</dbReference>
<keyword evidence="2" id="KW-0808">Transferase</keyword>
<keyword evidence="1" id="KW-1133">Transmembrane helix</keyword>
<keyword evidence="2" id="KW-0418">Kinase</keyword>
<dbReference type="PANTHER" id="PTHR31303">
    <property type="entry name" value="CTP-DEPENDENT DIACYLGLYCEROL KINASE 1"/>
    <property type="match status" value="1"/>
</dbReference>
<comment type="caution">
    <text evidence="2">The sequence shown here is derived from an EMBL/GenBank/DDBJ whole genome shotgun (WGS) entry which is preliminary data.</text>
</comment>
<dbReference type="GO" id="GO:0010276">
    <property type="term" value="F:phytol kinase activity"/>
    <property type="evidence" value="ECO:0007669"/>
    <property type="project" value="UniProtKB-EC"/>
</dbReference>